<organism evidence="2 3">
    <name type="scientific">Candidatus Kaiserbacteria bacterium RIFOXYD1_FULL_47_14</name>
    <dbReference type="NCBI Taxonomy" id="1798533"/>
    <lineage>
        <taxon>Bacteria</taxon>
        <taxon>Candidatus Kaiseribacteriota</taxon>
    </lineage>
</organism>
<comment type="caution">
    <text evidence="2">The sequence shown here is derived from an EMBL/GenBank/DDBJ whole genome shotgun (WGS) entry which is preliminary data.</text>
</comment>
<dbReference type="Proteomes" id="UP000176867">
    <property type="component" value="Unassembled WGS sequence"/>
</dbReference>
<reference evidence="2 3" key="1">
    <citation type="journal article" date="2016" name="Nat. Commun.">
        <title>Thousands of microbial genomes shed light on interconnected biogeochemical processes in an aquifer system.</title>
        <authorList>
            <person name="Anantharaman K."/>
            <person name="Brown C.T."/>
            <person name="Hug L.A."/>
            <person name="Sharon I."/>
            <person name="Castelle C.J."/>
            <person name="Probst A.J."/>
            <person name="Thomas B.C."/>
            <person name="Singh A."/>
            <person name="Wilkins M.J."/>
            <person name="Karaoz U."/>
            <person name="Brodie E.L."/>
            <person name="Williams K.H."/>
            <person name="Hubbard S.S."/>
            <person name="Banfield J.F."/>
        </authorList>
    </citation>
    <scope>NUCLEOTIDE SEQUENCE [LARGE SCALE GENOMIC DNA]</scope>
</reference>
<evidence type="ECO:0000313" key="2">
    <source>
        <dbReference type="EMBL" id="OGG93452.1"/>
    </source>
</evidence>
<sequence>MEIQIGPYNSNVKTLLLQFSFSNIDNVPTSLWDVKSESKEESVERNKRNKSAGGHTGTRSIELIKEPYPTGVILAGLPEDLTEGGWVMVEALYQPRRNVHSPGQIYHAVRFLFVPGRFHEKDDQQQIEFKRFRPVAYAELVGMVNLALWRVRAFKNPCYANGAEIANLSSVSVNFEGRVPLFSSDGSPALGEGSQPIKPHSALRFDVNGARLRLTNI</sequence>
<dbReference type="EMBL" id="MFMU01000007">
    <property type="protein sequence ID" value="OGG93452.1"/>
    <property type="molecule type" value="Genomic_DNA"/>
</dbReference>
<evidence type="ECO:0000256" key="1">
    <source>
        <dbReference type="SAM" id="MobiDB-lite"/>
    </source>
</evidence>
<dbReference type="STRING" id="1798533.A2609_01870"/>
<evidence type="ECO:0000313" key="3">
    <source>
        <dbReference type="Proteomes" id="UP000176867"/>
    </source>
</evidence>
<accession>A0A1F6G5V2</accession>
<name>A0A1F6G5V2_9BACT</name>
<feature type="region of interest" description="Disordered" evidence="1">
    <location>
        <begin position="36"/>
        <end position="59"/>
    </location>
</feature>
<gene>
    <name evidence="2" type="ORF">A2609_01870</name>
</gene>
<proteinExistence type="predicted"/>
<protein>
    <submittedName>
        <fullName evidence="2">Uncharacterized protein</fullName>
    </submittedName>
</protein>
<dbReference type="AlphaFoldDB" id="A0A1F6G5V2"/>
<feature type="compositionally biased region" description="Basic and acidic residues" evidence="1">
    <location>
        <begin position="36"/>
        <end position="46"/>
    </location>
</feature>